<evidence type="ECO:0000313" key="2">
    <source>
        <dbReference type="EMBL" id="KYF48132.1"/>
    </source>
</evidence>
<dbReference type="InterPro" id="IPR012296">
    <property type="entry name" value="Nuclease_put_TT1808"/>
</dbReference>
<evidence type="ECO:0000256" key="1">
    <source>
        <dbReference type="SAM" id="MobiDB-lite"/>
    </source>
</evidence>
<sequence length="281" mass="30492">MRYPRHPMSAPPRPPVTADQLRPGDPYELSEGQLVECLPTGERGGRGNLVGGSVLDTDPAVESAGVDVGVSPRPDVLRAPDISVGNVGDKPGWASAAPPLAVEYADTGQDEAELQRKIGELLSMGTRFLWVVRLSGARRVEVYEAGAADREPSSPPGPPSGGRALRRPRLRPSRVVYPGELLEAPGVLKNPVPVEALYDREAAHEVTLRNLLQRKGYESLDAVRASGREEGRAEGLRAGLRDLCELLAIELSPEREAALEAMKEADLLALRDRIKRERRWA</sequence>
<protein>
    <recommendedName>
        <fullName evidence="4">Restriction endonuclease domain-containing protein</fullName>
    </recommendedName>
</protein>
<dbReference type="Proteomes" id="UP000075420">
    <property type="component" value="Unassembled WGS sequence"/>
</dbReference>
<feature type="region of interest" description="Disordered" evidence="1">
    <location>
        <begin position="146"/>
        <end position="169"/>
    </location>
</feature>
<organism evidence="2 3">
    <name type="scientific">Sorangium cellulosum</name>
    <name type="common">Polyangium cellulosum</name>
    <dbReference type="NCBI Taxonomy" id="56"/>
    <lineage>
        <taxon>Bacteria</taxon>
        <taxon>Pseudomonadati</taxon>
        <taxon>Myxococcota</taxon>
        <taxon>Polyangia</taxon>
        <taxon>Polyangiales</taxon>
        <taxon>Polyangiaceae</taxon>
        <taxon>Sorangium</taxon>
    </lineage>
</organism>
<dbReference type="AlphaFoldDB" id="A0A150P0A7"/>
<gene>
    <name evidence="2" type="ORF">BE08_34335</name>
</gene>
<comment type="caution">
    <text evidence="2">The sequence shown here is derived from an EMBL/GenBank/DDBJ whole genome shotgun (WGS) entry which is preliminary data.</text>
</comment>
<name>A0A150P0A7_SORCE</name>
<feature type="region of interest" description="Disordered" evidence="1">
    <location>
        <begin position="1"/>
        <end position="27"/>
    </location>
</feature>
<reference evidence="2 3" key="1">
    <citation type="submission" date="2014-02" db="EMBL/GenBank/DDBJ databases">
        <title>The small core and large imbalanced accessory genome model reveals a collaborative survival strategy of Sorangium cellulosum strains in nature.</title>
        <authorList>
            <person name="Han K."/>
            <person name="Peng R."/>
            <person name="Blom J."/>
            <person name="Li Y.-Z."/>
        </authorList>
    </citation>
    <scope>NUCLEOTIDE SEQUENCE [LARGE SCALE GENOMIC DNA]</scope>
    <source>
        <strain evidence="2 3">So0157-25</strain>
    </source>
</reference>
<dbReference type="InterPro" id="IPR011335">
    <property type="entry name" value="Restrct_endonuc-II-like"/>
</dbReference>
<proteinExistence type="predicted"/>
<evidence type="ECO:0000313" key="3">
    <source>
        <dbReference type="Proteomes" id="UP000075420"/>
    </source>
</evidence>
<dbReference type="SUPFAM" id="SSF52980">
    <property type="entry name" value="Restriction endonuclease-like"/>
    <property type="match status" value="1"/>
</dbReference>
<accession>A0A150P0A7</accession>
<evidence type="ECO:0008006" key="4">
    <source>
        <dbReference type="Google" id="ProtNLM"/>
    </source>
</evidence>
<dbReference type="Gene3D" id="3.90.1570.10">
    <property type="entry name" value="tt1808, chain A"/>
    <property type="match status" value="1"/>
</dbReference>
<dbReference type="EMBL" id="JELY01003537">
    <property type="protein sequence ID" value="KYF48132.1"/>
    <property type="molecule type" value="Genomic_DNA"/>
</dbReference>